<sequence>MAGQPHRSTRDVFDNRQHLESCVTEPFVHLSLPNRRPAGERFTKSTLALTNAARDLLIQYYNSVEENQAEGREFQKIRGFASKAAEQTLRLAGILQLFEDESAQTLSLAHLTCAIELMDWYLSESKRLFEATSVPEPLQKAEKLRRWLFEKWTECFVDIRSIVRFGPNFTRNASSARELVQMLEKITGSFVRMVLN</sequence>
<proteinExistence type="predicted"/>
<dbReference type="EMBL" id="FXXP01000002">
    <property type="protein sequence ID" value="SMX29528.1"/>
    <property type="molecule type" value="Genomic_DNA"/>
</dbReference>
<organism evidence="1 2">
    <name type="scientific">Pelagimonas phthalicica</name>
    <dbReference type="NCBI Taxonomy" id="1037362"/>
    <lineage>
        <taxon>Bacteria</taxon>
        <taxon>Pseudomonadati</taxon>
        <taxon>Pseudomonadota</taxon>
        <taxon>Alphaproteobacteria</taxon>
        <taxon>Rhodobacterales</taxon>
        <taxon>Roseobacteraceae</taxon>
        <taxon>Pelagimonas</taxon>
    </lineage>
</organism>
<name>A0A238JFS3_9RHOB</name>
<accession>A0A238JFS3</accession>
<gene>
    <name evidence="1" type="ORF">TRP8649_03664</name>
</gene>
<protein>
    <submittedName>
        <fullName evidence="1">Uncharacterized protein</fullName>
    </submittedName>
</protein>
<dbReference type="InterPro" id="IPR025048">
    <property type="entry name" value="DUF3987"/>
</dbReference>
<dbReference type="OrthoDB" id="9067983at2"/>
<reference evidence="2" key="1">
    <citation type="submission" date="2017-05" db="EMBL/GenBank/DDBJ databases">
        <authorList>
            <person name="Rodrigo-Torres L."/>
            <person name="Arahal R. D."/>
            <person name="Lucena T."/>
        </authorList>
    </citation>
    <scope>NUCLEOTIDE SEQUENCE [LARGE SCALE GENOMIC DNA]</scope>
    <source>
        <strain evidence="2">CECT 8649</strain>
    </source>
</reference>
<dbReference type="Pfam" id="PF13148">
    <property type="entry name" value="DUF3987"/>
    <property type="match status" value="1"/>
</dbReference>
<dbReference type="AlphaFoldDB" id="A0A238JFS3"/>
<evidence type="ECO:0000313" key="1">
    <source>
        <dbReference type="EMBL" id="SMX29528.1"/>
    </source>
</evidence>
<evidence type="ECO:0000313" key="2">
    <source>
        <dbReference type="Proteomes" id="UP000225972"/>
    </source>
</evidence>
<keyword evidence="2" id="KW-1185">Reference proteome</keyword>
<dbReference type="Proteomes" id="UP000225972">
    <property type="component" value="Unassembled WGS sequence"/>
</dbReference>